<dbReference type="GO" id="GO:0016688">
    <property type="term" value="F:L-ascorbate peroxidase activity"/>
    <property type="evidence" value="ECO:0007669"/>
    <property type="project" value="UniProtKB-EC"/>
</dbReference>
<dbReference type="InterPro" id="IPR002016">
    <property type="entry name" value="Haem_peroxidase"/>
</dbReference>
<dbReference type="EMBL" id="JALJOU010000041">
    <property type="protein sequence ID" value="KAK9832548.1"/>
    <property type="molecule type" value="Genomic_DNA"/>
</dbReference>
<evidence type="ECO:0000259" key="6">
    <source>
        <dbReference type="PROSITE" id="PS50873"/>
    </source>
</evidence>
<dbReference type="SUPFAM" id="SSF48113">
    <property type="entry name" value="Heme-dependent peroxidases"/>
    <property type="match status" value="1"/>
</dbReference>
<dbReference type="GO" id="GO:0000302">
    <property type="term" value="P:response to reactive oxygen species"/>
    <property type="evidence" value="ECO:0007669"/>
    <property type="project" value="TreeGrafter"/>
</dbReference>
<name>A0AAW1RFG3_9CHLO</name>
<accession>A0AAW1RFG3</accession>
<evidence type="ECO:0000313" key="7">
    <source>
        <dbReference type="EMBL" id="KAK9832548.1"/>
    </source>
</evidence>
<dbReference type="EC" id="1.11.1.11" evidence="3"/>
<dbReference type="InterPro" id="IPR010255">
    <property type="entry name" value="Haem_peroxidase_sf"/>
</dbReference>
<dbReference type="PANTHER" id="PTHR31356:SF66">
    <property type="entry name" value="CATALASE-PEROXIDASE"/>
    <property type="match status" value="1"/>
</dbReference>
<reference evidence="7 8" key="1">
    <citation type="journal article" date="2024" name="Nat. Commun.">
        <title>Phylogenomics reveals the evolutionary origins of lichenization in chlorophyte algae.</title>
        <authorList>
            <person name="Puginier C."/>
            <person name="Libourel C."/>
            <person name="Otte J."/>
            <person name="Skaloud P."/>
            <person name="Haon M."/>
            <person name="Grisel S."/>
            <person name="Petersen M."/>
            <person name="Berrin J.G."/>
            <person name="Delaux P.M."/>
            <person name="Dal Grande F."/>
            <person name="Keller J."/>
        </authorList>
    </citation>
    <scope>NUCLEOTIDE SEQUENCE [LARGE SCALE GENOMIC DNA]</scope>
    <source>
        <strain evidence="7 8">SAG 245.80</strain>
    </source>
</reference>
<gene>
    <name evidence="7" type="ORF">WJX81_008249</name>
</gene>
<dbReference type="PANTHER" id="PTHR31356">
    <property type="entry name" value="THYLAKOID LUMENAL 29 KDA PROTEIN, CHLOROPLASTIC-RELATED"/>
    <property type="match status" value="1"/>
</dbReference>
<protein>
    <recommendedName>
        <fullName evidence="3">L-ascorbate peroxidase</fullName>
        <ecNumber evidence="3">1.11.1.11</ecNumber>
    </recommendedName>
</protein>
<dbReference type="AlphaFoldDB" id="A0AAW1RFG3"/>
<sequence length="295" mass="32322">MAPVVARVTKKEALLEAQKEVAELIKSKHCNPIVVRLAWHDSGSYDKNVKEWPRCGGANGSIRFYPEITHNANAGLSDALELLKGIADKYEGVSYADLFQLASVTGIELAGGPKIPLRFGRKDTENPEGCAPEGNLPAGGAPWPAPAKGPGDHLRNVFYRMGFNDQEIVALSGAHTLGRVKPSRSGFGKEKTKYTENGPGNPGGSSWTAEWLKFDNSYFKDVKEQSDPELVVLETDNVLHKDDGFRPYAEKYAADQEAFFKDYTAAHLKLSELGVQWEETPFTFEECLNCNGATA</sequence>
<dbReference type="Gene3D" id="1.10.520.10">
    <property type="match status" value="1"/>
</dbReference>
<evidence type="ECO:0000256" key="4">
    <source>
        <dbReference type="ARBA" id="ARBA00023002"/>
    </source>
</evidence>
<dbReference type="InterPro" id="IPR002207">
    <property type="entry name" value="Peroxidase_I"/>
</dbReference>
<dbReference type="PROSITE" id="PS00435">
    <property type="entry name" value="PEROXIDASE_1"/>
    <property type="match status" value="1"/>
</dbReference>
<comment type="caution">
    <text evidence="7">The sequence shown here is derived from an EMBL/GenBank/DDBJ whole genome shotgun (WGS) entry which is preliminary data.</text>
</comment>
<comment type="similarity">
    <text evidence="2">Belongs to the peroxidase family. Ascorbate peroxidase subfamily.</text>
</comment>
<feature type="domain" description="Plant heme peroxidase family profile" evidence="6">
    <location>
        <begin position="93"/>
        <end position="294"/>
    </location>
</feature>
<dbReference type="InterPro" id="IPR019793">
    <property type="entry name" value="Peroxidases_heam-ligand_BS"/>
</dbReference>
<dbReference type="FunFam" id="1.10.520.10:FF:000007">
    <property type="entry name" value="L-ascorbate peroxidase S chloroplastic/mitochondrial"/>
    <property type="match status" value="1"/>
</dbReference>
<evidence type="ECO:0000256" key="2">
    <source>
        <dbReference type="ARBA" id="ARBA00006873"/>
    </source>
</evidence>
<comment type="cofactor">
    <cofactor evidence="1">
        <name>heme b</name>
        <dbReference type="ChEBI" id="CHEBI:60344"/>
    </cofactor>
</comment>
<keyword evidence="4" id="KW-0560">Oxidoreductase</keyword>
<dbReference type="Pfam" id="PF00141">
    <property type="entry name" value="peroxidase"/>
    <property type="match status" value="1"/>
</dbReference>
<dbReference type="PROSITE" id="PS50873">
    <property type="entry name" value="PEROXIDASE_4"/>
    <property type="match status" value="1"/>
</dbReference>
<dbReference type="GO" id="GO:0020037">
    <property type="term" value="F:heme binding"/>
    <property type="evidence" value="ECO:0007669"/>
    <property type="project" value="InterPro"/>
</dbReference>
<evidence type="ECO:0000256" key="3">
    <source>
        <dbReference type="ARBA" id="ARBA00012940"/>
    </source>
</evidence>
<dbReference type="PRINTS" id="PR00458">
    <property type="entry name" value="PEROXIDASE"/>
</dbReference>
<dbReference type="Gene3D" id="1.10.420.10">
    <property type="entry name" value="Peroxidase, domain 2"/>
    <property type="match status" value="1"/>
</dbReference>
<proteinExistence type="inferred from homology"/>
<keyword evidence="8" id="KW-1185">Reference proteome</keyword>
<dbReference type="PRINTS" id="PR00459">
    <property type="entry name" value="ASPEROXIDASE"/>
</dbReference>
<feature type="region of interest" description="Disordered" evidence="5">
    <location>
        <begin position="181"/>
        <end position="203"/>
    </location>
</feature>
<dbReference type="InterPro" id="IPR044831">
    <property type="entry name" value="Ccp1-like"/>
</dbReference>
<dbReference type="GO" id="GO:0034599">
    <property type="term" value="P:cellular response to oxidative stress"/>
    <property type="evidence" value="ECO:0007669"/>
    <property type="project" value="InterPro"/>
</dbReference>
<evidence type="ECO:0000256" key="5">
    <source>
        <dbReference type="SAM" id="MobiDB-lite"/>
    </source>
</evidence>
<dbReference type="Proteomes" id="UP001445335">
    <property type="component" value="Unassembled WGS sequence"/>
</dbReference>
<evidence type="ECO:0000313" key="8">
    <source>
        <dbReference type="Proteomes" id="UP001445335"/>
    </source>
</evidence>
<evidence type="ECO:0000256" key="1">
    <source>
        <dbReference type="ARBA" id="ARBA00001970"/>
    </source>
</evidence>
<dbReference type="CDD" id="cd00691">
    <property type="entry name" value="ascorbate_peroxidase"/>
    <property type="match status" value="1"/>
</dbReference>
<dbReference type="GO" id="GO:0042744">
    <property type="term" value="P:hydrogen peroxide catabolic process"/>
    <property type="evidence" value="ECO:0007669"/>
    <property type="project" value="TreeGrafter"/>
</dbReference>
<organism evidence="7 8">
    <name type="scientific">Elliptochloris bilobata</name>
    <dbReference type="NCBI Taxonomy" id="381761"/>
    <lineage>
        <taxon>Eukaryota</taxon>
        <taxon>Viridiplantae</taxon>
        <taxon>Chlorophyta</taxon>
        <taxon>core chlorophytes</taxon>
        <taxon>Trebouxiophyceae</taxon>
        <taxon>Trebouxiophyceae incertae sedis</taxon>
        <taxon>Elliptochloris clade</taxon>
        <taxon>Elliptochloris</taxon>
    </lineage>
</organism>